<evidence type="ECO:0000313" key="3">
    <source>
        <dbReference type="EMBL" id="KAA9007164.1"/>
    </source>
</evidence>
<dbReference type="InterPro" id="IPR016071">
    <property type="entry name" value="Staphylococal_nuclease_OB-fold"/>
</dbReference>
<dbReference type="Proteomes" id="UP000326554">
    <property type="component" value="Unassembled WGS sequence"/>
</dbReference>
<feature type="region of interest" description="Disordered" evidence="1">
    <location>
        <begin position="98"/>
        <end position="145"/>
    </location>
</feature>
<comment type="caution">
    <text evidence="3">The sequence shown here is derived from an EMBL/GenBank/DDBJ whole genome shotgun (WGS) entry which is preliminary data.</text>
</comment>
<keyword evidence="4" id="KW-1185">Reference proteome</keyword>
<dbReference type="EMBL" id="VYQE01000004">
    <property type="protein sequence ID" value="KAA9007164.1"/>
    <property type="molecule type" value="Genomic_DNA"/>
</dbReference>
<gene>
    <name evidence="3" type="ORF">F3S47_15055</name>
</gene>
<protein>
    <recommendedName>
        <fullName evidence="2">TNase-like domain-containing protein</fullName>
    </recommendedName>
</protein>
<feature type="compositionally biased region" description="Low complexity" evidence="1">
    <location>
        <begin position="117"/>
        <end position="138"/>
    </location>
</feature>
<dbReference type="Gene3D" id="2.40.50.90">
    <property type="match status" value="1"/>
</dbReference>
<dbReference type="InterPro" id="IPR035437">
    <property type="entry name" value="SNase_OB-fold_sf"/>
</dbReference>
<sequence length="145" mass="16001">MRLFGIDAPELDHPYGKKSKWAMIHLCRGQEITATVTGELSYDRHVAVCTLPDGRDLSEELVKQGLALDWPAFSGGRYRQFEPGGVRKRLWRASTRQWGAPGWNDLPTSRPEAPTAGSGPRRVPPGASSPRSPGPSGSPRDEPRW</sequence>
<evidence type="ECO:0000259" key="2">
    <source>
        <dbReference type="Pfam" id="PF00565"/>
    </source>
</evidence>
<name>A0A5J5GI18_9RHOB</name>
<dbReference type="SUPFAM" id="SSF50199">
    <property type="entry name" value="Staphylococcal nuclease"/>
    <property type="match status" value="1"/>
</dbReference>
<feature type="domain" description="TNase-like" evidence="2">
    <location>
        <begin position="1"/>
        <end position="68"/>
    </location>
</feature>
<evidence type="ECO:0000256" key="1">
    <source>
        <dbReference type="SAM" id="MobiDB-lite"/>
    </source>
</evidence>
<evidence type="ECO:0000313" key="4">
    <source>
        <dbReference type="Proteomes" id="UP000326554"/>
    </source>
</evidence>
<dbReference type="Pfam" id="PF00565">
    <property type="entry name" value="SNase"/>
    <property type="match status" value="1"/>
</dbReference>
<proteinExistence type="predicted"/>
<dbReference type="AlphaFoldDB" id="A0A5J5GI18"/>
<organism evidence="3 4">
    <name type="scientific">Histidinibacterium aquaticum</name>
    <dbReference type="NCBI Taxonomy" id="2613962"/>
    <lineage>
        <taxon>Bacteria</taxon>
        <taxon>Pseudomonadati</taxon>
        <taxon>Pseudomonadota</taxon>
        <taxon>Alphaproteobacteria</taxon>
        <taxon>Rhodobacterales</taxon>
        <taxon>Paracoccaceae</taxon>
        <taxon>Histidinibacterium</taxon>
    </lineage>
</organism>
<accession>A0A5J5GI18</accession>
<reference evidence="3 4" key="1">
    <citation type="submission" date="2019-09" db="EMBL/GenBank/DDBJ databases">
        <authorList>
            <person name="Park J.-S."/>
            <person name="Choi H.-J."/>
        </authorList>
    </citation>
    <scope>NUCLEOTIDE SEQUENCE [LARGE SCALE GENOMIC DNA]</scope>
    <source>
        <strain evidence="3 4">176SS1-4</strain>
    </source>
</reference>